<dbReference type="EMBL" id="JAUEOZ010000003">
    <property type="protein sequence ID" value="MDN2483817.1"/>
    <property type="molecule type" value="Genomic_DNA"/>
</dbReference>
<dbReference type="Proteomes" id="UP001169719">
    <property type="component" value="Unassembled WGS sequence"/>
</dbReference>
<sequence>MKLNIPAFLKAIFPSLISFTFAITGLGIGYLTTGGEQLLVGVIPIVLGVVTGIVALFTRLLAGLASNETKKSQIACITDLLMNILTLQFTVCMGHLLFVGVTGYNLYHTLSSFVYMLYLGIHTFVTYVLNHDD</sequence>
<protein>
    <submittedName>
        <fullName evidence="2">Uncharacterized protein</fullName>
    </submittedName>
</protein>
<feature type="transmembrane region" description="Helical" evidence="1">
    <location>
        <begin position="110"/>
        <end position="129"/>
    </location>
</feature>
<evidence type="ECO:0000313" key="3">
    <source>
        <dbReference type="Proteomes" id="UP001169719"/>
    </source>
</evidence>
<keyword evidence="1" id="KW-0812">Transmembrane</keyword>
<comment type="caution">
    <text evidence="2">The sequence shown here is derived from an EMBL/GenBank/DDBJ whole genome shotgun (WGS) entry which is preliminary data.</text>
</comment>
<keyword evidence="1" id="KW-1133">Transmembrane helix</keyword>
<keyword evidence="3" id="KW-1185">Reference proteome</keyword>
<feature type="transmembrane region" description="Helical" evidence="1">
    <location>
        <begin position="74"/>
        <end position="98"/>
    </location>
</feature>
<evidence type="ECO:0000313" key="2">
    <source>
        <dbReference type="EMBL" id="MDN2483817.1"/>
    </source>
</evidence>
<feature type="transmembrane region" description="Helical" evidence="1">
    <location>
        <begin position="12"/>
        <end position="32"/>
    </location>
</feature>
<dbReference type="RefSeq" id="WP_289963970.1">
    <property type="nucleotide sequence ID" value="NZ_JAUEOZ010000003.1"/>
</dbReference>
<evidence type="ECO:0000256" key="1">
    <source>
        <dbReference type="SAM" id="Phobius"/>
    </source>
</evidence>
<feature type="transmembrane region" description="Helical" evidence="1">
    <location>
        <begin position="38"/>
        <end position="62"/>
    </location>
</feature>
<name>A0ABT7Y6Y8_9VIBR</name>
<keyword evidence="1" id="KW-0472">Membrane</keyword>
<proteinExistence type="predicted"/>
<gene>
    <name evidence="2" type="ORF">QWJ08_20915</name>
</gene>
<reference evidence="2" key="1">
    <citation type="submission" date="2024-05" db="EMBL/GenBank/DDBJ databases">
        <title>Genome Sequences of Four Agar- Degrading Marine Bacteria.</title>
        <authorList>
            <person name="Phillips E.K."/>
            <person name="Shaffer J.C."/>
            <person name="Henson M.W."/>
            <person name="Temperton B."/>
            <person name="Thrash C.J."/>
            <person name="Martin M.O."/>
        </authorList>
    </citation>
    <scope>NUCLEOTIDE SEQUENCE</scope>
    <source>
        <strain evidence="2">EKP203</strain>
    </source>
</reference>
<accession>A0ABT7Y6Y8</accession>
<organism evidence="2 3">
    <name type="scientific">Vibrio agarivorans</name>
    <dbReference type="NCBI Taxonomy" id="153622"/>
    <lineage>
        <taxon>Bacteria</taxon>
        <taxon>Pseudomonadati</taxon>
        <taxon>Pseudomonadota</taxon>
        <taxon>Gammaproteobacteria</taxon>
        <taxon>Vibrionales</taxon>
        <taxon>Vibrionaceae</taxon>
        <taxon>Vibrio</taxon>
    </lineage>
</organism>